<accession>A0A0P9HI53</accession>
<name>A0A0P9HI53_9CHLR</name>
<gene>
    <name evidence="1" type="ORF">SE17_03430</name>
</gene>
<dbReference type="AlphaFoldDB" id="A0A0P9HI53"/>
<protein>
    <recommendedName>
        <fullName evidence="3">DAGKc domain-containing protein</fullName>
    </recommendedName>
</protein>
<keyword evidence="2" id="KW-1185">Reference proteome</keyword>
<reference evidence="1 2" key="1">
    <citation type="submission" date="2015-09" db="EMBL/GenBank/DDBJ databases">
        <title>Draft genome sequence of Kouleothrix aurantiaca JCM 19913.</title>
        <authorList>
            <person name="Hemp J."/>
        </authorList>
    </citation>
    <scope>NUCLEOTIDE SEQUENCE [LARGE SCALE GENOMIC DNA]</scope>
    <source>
        <strain evidence="1 2">COM-B</strain>
    </source>
</reference>
<comment type="caution">
    <text evidence="1">The sequence shown here is derived from an EMBL/GenBank/DDBJ whole genome shotgun (WGS) entry which is preliminary data.</text>
</comment>
<evidence type="ECO:0000313" key="1">
    <source>
        <dbReference type="EMBL" id="KPV54495.1"/>
    </source>
</evidence>
<feature type="non-terminal residue" evidence="1">
    <location>
        <position position="65"/>
    </location>
</feature>
<sequence>MTHFQGPGKNDPARSQGWARVLANPASGAQGAAAQLPAIISALESAGVRAVVSFTSADRSPAEQS</sequence>
<dbReference type="EMBL" id="LJCR01000049">
    <property type="protein sequence ID" value="KPV54495.1"/>
    <property type="molecule type" value="Genomic_DNA"/>
</dbReference>
<proteinExistence type="predicted"/>
<dbReference type="Proteomes" id="UP000050509">
    <property type="component" value="Unassembled WGS sequence"/>
</dbReference>
<organism evidence="1 2">
    <name type="scientific">Kouleothrix aurantiaca</name>
    <dbReference type="NCBI Taxonomy" id="186479"/>
    <lineage>
        <taxon>Bacteria</taxon>
        <taxon>Bacillati</taxon>
        <taxon>Chloroflexota</taxon>
        <taxon>Chloroflexia</taxon>
        <taxon>Chloroflexales</taxon>
        <taxon>Roseiflexineae</taxon>
        <taxon>Roseiflexaceae</taxon>
        <taxon>Kouleothrix</taxon>
    </lineage>
</organism>
<evidence type="ECO:0008006" key="3">
    <source>
        <dbReference type="Google" id="ProtNLM"/>
    </source>
</evidence>
<evidence type="ECO:0000313" key="2">
    <source>
        <dbReference type="Proteomes" id="UP000050509"/>
    </source>
</evidence>